<dbReference type="Proteomes" id="UP000315344">
    <property type="component" value="Unassembled WGS sequence"/>
</dbReference>
<reference evidence="8 9" key="1">
    <citation type="journal article" date="2017" name="Nat. Commun.">
        <title>In situ click chemistry generation of cyclooxygenase-2 inhibitors.</title>
        <authorList>
            <person name="Bhardwaj A."/>
            <person name="Kaur J."/>
            <person name="Wuest M."/>
            <person name="Wuest F."/>
        </authorList>
    </citation>
    <scope>NUCLEOTIDE SEQUENCE [LARGE SCALE GENOMIC DNA]</scope>
    <source>
        <strain evidence="8">S2_012_000_R3_94</strain>
    </source>
</reference>
<dbReference type="InterPro" id="IPR020846">
    <property type="entry name" value="MFS_dom"/>
</dbReference>
<protein>
    <submittedName>
        <fullName evidence="8">Multidrug effflux MFS transporter</fullName>
    </submittedName>
</protein>
<sequence length="385" mass="40855">MLAVLFATVAFSIDAMLPAMSEIATELSPQDTNRAQLVLMMFMAGMGVGTAVAGPVSDAIGRKPTIMLGSTLYIAAAAGAIFADSLTLLLALRFVQGMGAAGPRIAGTALIRDLYAGREMARITSFVMMIFIMIPAVAPALGEVIIDAAGTWRAVFAAFIVFGLVGVIWVWLRQSETLPRERRVPLSGERLISSATEILENRQVMLCTLVLTLGFGQMFALLSSSEQLFDQAYGRADSFTKWFALMALLSGIGTIANARYVMRYGMRRIARAAYAMQIVSASLGLLLVASGALHGDAAFYGFFAWAVSVFFMAGVTFGNLNALAMQNMPHLAGMTASIVAALSTLGAVIIATPVGLAFRGAPTPMMLAALVCSSLAWFLMGKLRD</sequence>
<dbReference type="InterPro" id="IPR005829">
    <property type="entry name" value="Sugar_transporter_CS"/>
</dbReference>
<accession>A0A533I3U8</accession>
<feature type="transmembrane region" description="Helical" evidence="6">
    <location>
        <begin position="123"/>
        <end position="146"/>
    </location>
</feature>
<dbReference type="PROSITE" id="PS00216">
    <property type="entry name" value="SUGAR_TRANSPORT_1"/>
    <property type="match status" value="1"/>
</dbReference>
<proteinExistence type="predicted"/>
<dbReference type="Pfam" id="PF07690">
    <property type="entry name" value="MFS_1"/>
    <property type="match status" value="1"/>
</dbReference>
<evidence type="ECO:0000256" key="1">
    <source>
        <dbReference type="ARBA" id="ARBA00004141"/>
    </source>
</evidence>
<evidence type="ECO:0000256" key="5">
    <source>
        <dbReference type="ARBA" id="ARBA00023136"/>
    </source>
</evidence>
<evidence type="ECO:0000259" key="7">
    <source>
        <dbReference type="PROSITE" id="PS50850"/>
    </source>
</evidence>
<feature type="transmembrane region" description="Helical" evidence="6">
    <location>
        <begin position="37"/>
        <end position="54"/>
    </location>
</feature>
<feature type="transmembrane region" description="Helical" evidence="6">
    <location>
        <begin position="336"/>
        <end position="358"/>
    </location>
</feature>
<feature type="transmembrane region" description="Helical" evidence="6">
    <location>
        <begin position="66"/>
        <end position="83"/>
    </location>
</feature>
<dbReference type="SUPFAM" id="SSF103473">
    <property type="entry name" value="MFS general substrate transporter"/>
    <property type="match status" value="1"/>
</dbReference>
<dbReference type="PROSITE" id="PS50850">
    <property type="entry name" value="MFS"/>
    <property type="match status" value="1"/>
</dbReference>
<dbReference type="GO" id="GO:0042908">
    <property type="term" value="P:xenobiotic transport"/>
    <property type="evidence" value="ECO:0007669"/>
    <property type="project" value="UniProtKB-ARBA"/>
</dbReference>
<keyword evidence="5 6" id="KW-0472">Membrane</keyword>
<comment type="subcellular location">
    <subcellularLocation>
        <location evidence="1">Membrane</location>
        <topology evidence="1">Multi-pass membrane protein</topology>
    </subcellularLocation>
</comment>
<evidence type="ECO:0000313" key="9">
    <source>
        <dbReference type="Proteomes" id="UP000315344"/>
    </source>
</evidence>
<feature type="transmembrane region" description="Helical" evidence="6">
    <location>
        <begin position="242"/>
        <end position="262"/>
    </location>
</feature>
<evidence type="ECO:0000256" key="3">
    <source>
        <dbReference type="ARBA" id="ARBA00022692"/>
    </source>
</evidence>
<dbReference type="Gene3D" id="1.20.1720.10">
    <property type="entry name" value="Multidrug resistance protein D"/>
    <property type="match status" value="1"/>
</dbReference>
<dbReference type="CDD" id="cd17320">
    <property type="entry name" value="MFS_MdfA_MDR_like"/>
    <property type="match status" value="1"/>
</dbReference>
<feature type="transmembrane region" description="Helical" evidence="6">
    <location>
        <begin position="204"/>
        <end position="222"/>
    </location>
</feature>
<feature type="domain" description="Major facilitator superfamily (MFS) profile" evidence="7">
    <location>
        <begin position="1"/>
        <end position="384"/>
    </location>
</feature>
<feature type="transmembrane region" description="Helical" evidence="6">
    <location>
        <begin position="274"/>
        <end position="293"/>
    </location>
</feature>
<evidence type="ECO:0000313" key="8">
    <source>
        <dbReference type="EMBL" id="TKW66266.1"/>
    </source>
</evidence>
<dbReference type="InterPro" id="IPR036259">
    <property type="entry name" value="MFS_trans_sf"/>
</dbReference>
<dbReference type="GO" id="GO:0005886">
    <property type="term" value="C:plasma membrane"/>
    <property type="evidence" value="ECO:0007669"/>
    <property type="project" value="TreeGrafter"/>
</dbReference>
<keyword evidence="2" id="KW-0813">Transport</keyword>
<gene>
    <name evidence="8" type="ORF">DI616_12160</name>
</gene>
<organism evidence="8 9">
    <name type="scientific">Paracoccus denitrificans</name>
    <dbReference type="NCBI Taxonomy" id="266"/>
    <lineage>
        <taxon>Bacteria</taxon>
        <taxon>Pseudomonadati</taxon>
        <taxon>Pseudomonadota</taxon>
        <taxon>Alphaproteobacteria</taxon>
        <taxon>Rhodobacterales</taxon>
        <taxon>Paracoccaceae</taxon>
        <taxon>Paracoccus</taxon>
    </lineage>
</organism>
<evidence type="ECO:0000256" key="4">
    <source>
        <dbReference type="ARBA" id="ARBA00022989"/>
    </source>
</evidence>
<name>A0A533I3U8_PARDE</name>
<comment type="caution">
    <text evidence="8">The sequence shown here is derived from an EMBL/GenBank/DDBJ whole genome shotgun (WGS) entry which is preliminary data.</text>
</comment>
<keyword evidence="4 6" id="KW-1133">Transmembrane helix</keyword>
<evidence type="ECO:0000256" key="2">
    <source>
        <dbReference type="ARBA" id="ARBA00022448"/>
    </source>
</evidence>
<feature type="transmembrane region" description="Helical" evidence="6">
    <location>
        <begin position="364"/>
        <end position="380"/>
    </location>
</feature>
<feature type="transmembrane region" description="Helical" evidence="6">
    <location>
        <begin position="152"/>
        <end position="172"/>
    </location>
</feature>
<dbReference type="GO" id="GO:0022857">
    <property type="term" value="F:transmembrane transporter activity"/>
    <property type="evidence" value="ECO:0007669"/>
    <property type="project" value="InterPro"/>
</dbReference>
<keyword evidence="3 6" id="KW-0812">Transmembrane</keyword>
<evidence type="ECO:0000256" key="6">
    <source>
        <dbReference type="SAM" id="Phobius"/>
    </source>
</evidence>
<dbReference type="PANTHER" id="PTHR23502:SF132">
    <property type="entry name" value="POLYAMINE TRANSPORTER 2-RELATED"/>
    <property type="match status" value="1"/>
</dbReference>
<feature type="transmembrane region" description="Helical" evidence="6">
    <location>
        <begin position="299"/>
        <end position="324"/>
    </location>
</feature>
<dbReference type="GO" id="GO:0140115">
    <property type="term" value="P:export across plasma membrane"/>
    <property type="evidence" value="ECO:0007669"/>
    <property type="project" value="UniProtKB-ARBA"/>
</dbReference>
<dbReference type="AlphaFoldDB" id="A0A533I3U8"/>
<dbReference type="PANTHER" id="PTHR23502">
    <property type="entry name" value="MAJOR FACILITATOR SUPERFAMILY"/>
    <property type="match status" value="1"/>
</dbReference>
<dbReference type="EMBL" id="VAFL01000008">
    <property type="protein sequence ID" value="TKW66266.1"/>
    <property type="molecule type" value="Genomic_DNA"/>
</dbReference>
<dbReference type="InterPro" id="IPR011701">
    <property type="entry name" value="MFS"/>
</dbReference>